<evidence type="ECO:0000259" key="6">
    <source>
        <dbReference type="PROSITE" id="PS50110"/>
    </source>
</evidence>
<evidence type="ECO:0000256" key="4">
    <source>
        <dbReference type="SAM" id="MobiDB-lite"/>
    </source>
</evidence>
<keyword evidence="2 7" id="KW-0238">DNA-binding</keyword>
<dbReference type="InterPro" id="IPR001789">
    <property type="entry name" value="Sig_transdc_resp-reg_receiver"/>
</dbReference>
<dbReference type="SUPFAM" id="SSF46894">
    <property type="entry name" value="C-terminal effector domain of the bipartite response regulators"/>
    <property type="match status" value="1"/>
</dbReference>
<evidence type="ECO:0000313" key="8">
    <source>
        <dbReference type="Proteomes" id="UP000619788"/>
    </source>
</evidence>
<feature type="domain" description="Response regulatory" evidence="6">
    <location>
        <begin position="8"/>
        <end position="124"/>
    </location>
</feature>
<dbReference type="GO" id="GO:0003677">
    <property type="term" value="F:DNA binding"/>
    <property type="evidence" value="ECO:0007669"/>
    <property type="project" value="UniProtKB-KW"/>
</dbReference>
<dbReference type="RefSeq" id="WP_239128372.1">
    <property type="nucleotide sequence ID" value="NZ_BOOJ01000079.1"/>
</dbReference>
<feature type="domain" description="HTH luxR-type" evidence="5">
    <location>
        <begin position="183"/>
        <end position="248"/>
    </location>
</feature>
<keyword evidence="1 3" id="KW-0597">Phosphoprotein</keyword>
<evidence type="ECO:0000256" key="1">
    <source>
        <dbReference type="ARBA" id="ARBA00022553"/>
    </source>
</evidence>
<evidence type="ECO:0000256" key="3">
    <source>
        <dbReference type="PROSITE-ProRule" id="PRU00169"/>
    </source>
</evidence>
<dbReference type="Pfam" id="PF00196">
    <property type="entry name" value="GerE"/>
    <property type="match status" value="1"/>
</dbReference>
<dbReference type="InterPro" id="IPR039420">
    <property type="entry name" value="WalR-like"/>
</dbReference>
<organism evidence="7 8">
    <name type="scientific">Planobispora siamensis</name>
    <dbReference type="NCBI Taxonomy" id="936338"/>
    <lineage>
        <taxon>Bacteria</taxon>
        <taxon>Bacillati</taxon>
        <taxon>Actinomycetota</taxon>
        <taxon>Actinomycetes</taxon>
        <taxon>Streptosporangiales</taxon>
        <taxon>Streptosporangiaceae</taxon>
        <taxon>Planobispora</taxon>
    </lineage>
</organism>
<dbReference type="SMART" id="SM00421">
    <property type="entry name" value="HTH_LUXR"/>
    <property type="match status" value="1"/>
</dbReference>
<evidence type="ECO:0000259" key="5">
    <source>
        <dbReference type="PROSITE" id="PS50043"/>
    </source>
</evidence>
<name>A0A8J3WPS5_9ACTN</name>
<evidence type="ECO:0000256" key="2">
    <source>
        <dbReference type="ARBA" id="ARBA00023125"/>
    </source>
</evidence>
<feature type="region of interest" description="Disordered" evidence="4">
    <location>
        <begin position="146"/>
        <end position="178"/>
    </location>
</feature>
<dbReference type="EMBL" id="BOOJ01000079">
    <property type="protein sequence ID" value="GIH97235.1"/>
    <property type="molecule type" value="Genomic_DNA"/>
</dbReference>
<dbReference type="CDD" id="cd17535">
    <property type="entry name" value="REC_NarL-like"/>
    <property type="match status" value="1"/>
</dbReference>
<dbReference type="PROSITE" id="PS00622">
    <property type="entry name" value="HTH_LUXR_1"/>
    <property type="match status" value="1"/>
</dbReference>
<proteinExistence type="predicted"/>
<dbReference type="Proteomes" id="UP000619788">
    <property type="component" value="Unassembled WGS sequence"/>
</dbReference>
<gene>
    <name evidence="7" type="ORF">Psi01_78650</name>
</gene>
<dbReference type="InterPro" id="IPR016032">
    <property type="entry name" value="Sig_transdc_resp-reg_C-effctor"/>
</dbReference>
<dbReference type="InterPro" id="IPR000792">
    <property type="entry name" value="Tscrpt_reg_LuxR_C"/>
</dbReference>
<dbReference type="GO" id="GO:0006355">
    <property type="term" value="P:regulation of DNA-templated transcription"/>
    <property type="evidence" value="ECO:0007669"/>
    <property type="project" value="InterPro"/>
</dbReference>
<dbReference type="SMART" id="SM00448">
    <property type="entry name" value="REC"/>
    <property type="match status" value="1"/>
</dbReference>
<dbReference type="PROSITE" id="PS50043">
    <property type="entry name" value="HTH_LUXR_2"/>
    <property type="match status" value="1"/>
</dbReference>
<accession>A0A8J3WPS5</accession>
<dbReference type="PROSITE" id="PS50110">
    <property type="entry name" value="RESPONSE_REGULATORY"/>
    <property type="match status" value="1"/>
</dbReference>
<keyword evidence="8" id="KW-1185">Reference proteome</keyword>
<dbReference type="PANTHER" id="PTHR43214">
    <property type="entry name" value="TWO-COMPONENT RESPONSE REGULATOR"/>
    <property type="match status" value="1"/>
</dbReference>
<protein>
    <submittedName>
        <fullName evidence="7">DNA-binding response regulator</fullName>
    </submittedName>
</protein>
<dbReference type="Gene3D" id="3.40.50.2300">
    <property type="match status" value="1"/>
</dbReference>
<evidence type="ECO:0000313" key="7">
    <source>
        <dbReference type="EMBL" id="GIH97235.1"/>
    </source>
</evidence>
<comment type="caution">
    <text evidence="7">The sequence shown here is derived from an EMBL/GenBank/DDBJ whole genome shotgun (WGS) entry which is preliminary data.</text>
</comment>
<feature type="modified residue" description="4-aspartylphosphate" evidence="3">
    <location>
        <position position="59"/>
    </location>
</feature>
<dbReference type="Pfam" id="PF00072">
    <property type="entry name" value="Response_reg"/>
    <property type="match status" value="1"/>
</dbReference>
<sequence length="250" mass="25839">MSGDEVVSVLVVDDQGLIRESIASLLGIQPGITVVGTAADGREAVEKAVELEPDVVLMDVRMPGMDGVRAVAELRRRAPACRAVMLTTFDDEEYVVQALHAGATGYLLKDLPARELAAAVRLAHAGVVQFDPAAAARLAAALTRPPAAGDPVAARPSAHGPAPAEPGPAGYGAAGHGAAAPAGDGVDPALTAREIEVLRLVARGSTNREIAGHLYLSEGTVKNHISRILGRLGLRDRTQAAIYARDHGLL</sequence>
<dbReference type="PRINTS" id="PR00038">
    <property type="entry name" value="HTHLUXR"/>
</dbReference>
<dbReference type="PANTHER" id="PTHR43214:SF43">
    <property type="entry name" value="TWO-COMPONENT RESPONSE REGULATOR"/>
    <property type="match status" value="1"/>
</dbReference>
<dbReference type="InterPro" id="IPR011006">
    <property type="entry name" value="CheY-like_superfamily"/>
</dbReference>
<dbReference type="SUPFAM" id="SSF52172">
    <property type="entry name" value="CheY-like"/>
    <property type="match status" value="1"/>
</dbReference>
<reference evidence="7 8" key="1">
    <citation type="submission" date="2021-01" db="EMBL/GenBank/DDBJ databases">
        <title>Whole genome shotgun sequence of Planobispora siamensis NBRC 107568.</title>
        <authorList>
            <person name="Komaki H."/>
            <person name="Tamura T."/>
        </authorList>
    </citation>
    <scope>NUCLEOTIDE SEQUENCE [LARGE SCALE GENOMIC DNA]</scope>
    <source>
        <strain evidence="7 8">NBRC 107568</strain>
    </source>
</reference>
<dbReference type="AlphaFoldDB" id="A0A8J3WPS5"/>
<dbReference type="GO" id="GO:0000160">
    <property type="term" value="P:phosphorelay signal transduction system"/>
    <property type="evidence" value="ECO:0007669"/>
    <property type="project" value="InterPro"/>
</dbReference>
<dbReference type="CDD" id="cd06170">
    <property type="entry name" value="LuxR_C_like"/>
    <property type="match status" value="1"/>
</dbReference>
<dbReference type="InterPro" id="IPR058245">
    <property type="entry name" value="NreC/VraR/RcsB-like_REC"/>
</dbReference>